<protein>
    <submittedName>
        <fullName evidence="2">NBD/HSP70 family sugar kinase</fullName>
    </submittedName>
</protein>
<dbReference type="PANTHER" id="PTHR18964">
    <property type="entry name" value="ROK (REPRESSOR, ORF, KINASE) FAMILY"/>
    <property type="match status" value="1"/>
</dbReference>
<evidence type="ECO:0000256" key="1">
    <source>
        <dbReference type="ARBA" id="ARBA00006479"/>
    </source>
</evidence>
<dbReference type="InterPro" id="IPR000600">
    <property type="entry name" value="ROK"/>
</dbReference>
<sequence>MTVLFRHAAHRTLQGAHHQPGGRDRLRAGADIGSGLVVNGGLVSGAYGVAGEIGHVPVAESGPPCHCGGTGCVEAIASTEAIVTRTRHVTGEAELTMAQAVERARAGDPAVREVFARAGHAIGRGLAALVNLFGPERVVVSGEGLEAFGLFEDRLRRTFAAQAFGSAARCELLLRPLPFEEWARGAAAVAVRSLFTPA</sequence>
<evidence type="ECO:0000313" key="2">
    <source>
        <dbReference type="EMBL" id="MDP9867445.1"/>
    </source>
</evidence>
<gene>
    <name evidence="2" type="ORF">J2S55_006711</name>
</gene>
<dbReference type="PANTHER" id="PTHR18964:SF149">
    <property type="entry name" value="BIFUNCTIONAL UDP-N-ACETYLGLUCOSAMINE 2-EPIMERASE_N-ACETYLMANNOSAMINE KINASE"/>
    <property type="match status" value="1"/>
</dbReference>
<comment type="caution">
    <text evidence="2">The sequence shown here is derived from an EMBL/GenBank/DDBJ whole genome shotgun (WGS) entry which is preliminary data.</text>
</comment>
<proteinExistence type="inferred from homology"/>
<reference evidence="2 3" key="1">
    <citation type="submission" date="2023-07" db="EMBL/GenBank/DDBJ databases">
        <title>Sequencing the genomes of 1000 actinobacteria strains.</title>
        <authorList>
            <person name="Klenk H.-P."/>
        </authorList>
    </citation>
    <scope>NUCLEOTIDE SEQUENCE [LARGE SCALE GENOMIC DNA]</scope>
    <source>
        <strain evidence="2 3">DSM 44109</strain>
    </source>
</reference>
<dbReference type="GO" id="GO:0016301">
    <property type="term" value="F:kinase activity"/>
    <property type="evidence" value="ECO:0007669"/>
    <property type="project" value="UniProtKB-KW"/>
</dbReference>
<accession>A0ABT9RGH2</accession>
<dbReference type="Pfam" id="PF00480">
    <property type="entry name" value="ROK"/>
    <property type="match status" value="1"/>
</dbReference>
<name>A0ABT9RGH2_9ACTN</name>
<dbReference type="Gene3D" id="3.30.420.40">
    <property type="match status" value="1"/>
</dbReference>
<organism evidence="2 3">
    <name type="scientific">Streptosporangium brasiliense</name>
    <dbReference type="NCBI Taxonomy" id="47480"/>
    <lineage>
        <taxon>Bacteria</taxon>
        <taxon>Bacillati</taxon>
        <taxon>Actinomycetota</taxon>
        <taxon>Actinomycetes</taxon>
        <taxon>Streptosporangiales</taxon>
        <taxon>Streptosporangiaceae</taxon>
        <taxon>Streptosporangium</taxon>
    </lineage>
</organism>
<dbReference type="EMBL" id="JAUSRB010000002">
    <property type="protein sequence ID" value="MDP9867445.1"/>
    <property type="molecule type" value="Genomic_DNA"/>
</dbReference>
<keyword evidence="2" id="KW-0418">Kinase</keyword>
<dbReference type="Proteomes" id="UP001230426">
    <property type="component" value="Unassembled WGS sequence"/>
</dbReference>
<evidence type="ECO:0000313" key="3">
    <source>
        <dbReference type="Proteomes" id="UP001230426"/>
    </source>
</evidence>
<dbReference type="SUPFAM" id="SSF53067">
    <property type="entry name" value="Actin-like ATPase domain"/>
    <property type="match status" value="1"/>
</dbReference>
<keyword evidence="2" id="KW-0808">Transferase</keyword>
<keyword evidence="3" id="KW-1185">Reference proteome</keyword>
<dbReference type="InterPro" id="IPR043129">
    <property type="entry name" value="ATPase_NBD"/>
</dbReference>
<comment type="similarity">
    <text evidence="1">Belongs to the ROK (NagC/XylR) family.</text>
</comment>
<dbReference type="RefSeq" id="WP_306869015.1">
    <property type="nucleotide sequence ID" value="NZ_JAUSRB010000002.1"/>
</dbReference>